<keyword evidence="1" id="KW-0675">Receptor</keyword>
<reference evidence="1" key="1">
    <citation type="submission" date="2015-07" db="EMBL/GenBank/DDBJ databases">
        <title>Transcriptome Assembly of Anthurium amnicola.</title>
        <authorList>
            <person name="Suzuki J."/>
        </authorList>
    </citation>
    <scope>NUCLEOTIDE SEQUENCE</scope>
</reference>
<accession>A0A1D1XIF1</accession>
<keyword evidence="1" id="KW-0808">Transferase</keyword>
<proteinExistence type="predicted"/>
<sequence length="151" mass="15879">GLSGLSLTPGFSICPTEHACLSNLIANASPARQSGRFFVFSLEMGGLQVKVGVAVLLILVFLLQGSDLGHVGGAIEMSGGIESNCLLDSSKTPSGDRSDGSHDKFYDNERTTRCLGARQGASPPSPIANRWKSLVYVAPPPPEVVTTEQIH</sequence>
<dbReference type="EMBL" id="GDJX01025762">
    <property type="protein sequence ID" value="JAT42174.1"/>
    <property type="molecule type" value="Transcribed_RNA"/>
</dbReference>
<dbReference type="AlphaFoldDB" id="A0A1D1XIF1"/>
<gene>
    <name evidence="1" type="primary">tor_5</name>
    <name evidence="1" type="ORF">g.53075</name>
</gene>
<keyword evidence="1" id="KW-0418">Kinase</keyword>
<evidence type="ECO:0000313" key="1">
    <source>
        <dbReference type="EMBL" id="JAT42174.1"/>
    </source>
</evidence>
<organism evidence="1">
    <name type="scientific">Anthurium amnicola</name>
    <dbReference type="NCBI Taxonomy" id="1678845"/>
    <lineage>
        <taxon>Eukaryota</taxon>
        <taxon>Viridiplantae</taxon>
        <taxon>Streptophyta</taxon>
        <taxon>Embryophyta</taxon>
        <taxon>Tracheophyta</taxon>
        <taxon>Spermatophyta</taxon>
        <taxon>Magnoliopsida</taxon>
        <taxon>Liliopsida</taxon>
        <taxon>Araceae</taxon>
        <taxon>Pothoideae</taxon>
        <taxon>Potheae</taxon>
        <taxon>Anthurium</taxon>
    </lineage>
</organism>
<dbReference type="GO" id="GO:0016301">
    <property type="term" value="F:kinase activity"/>
    <property type="evidence" value="ECO:0007669"/>
    <property type="project" value="UniProtKB-KW"/>
</dbReference>
<protein>
    <submittedName>
        <fullName evidence="1">Tyrosine-protein kinase receptor torso</fullName>
    </submittedName>
</protein>
<name>A0A1D1XIF1_9ARAE</name>
<feature type="non-terminal residue" evidence="1">
    <location>
        <position position="1"/>
    </location>
</feature>